<reference evidence="5 6" key="1">
    <citation type="journal article" date="2018" name="PLoS Genet.">
        <title>Population sequencing reveals clonal diversity and ancestral inbreeding in the grapevine cultivar Chardonnay.</title>
        <authorList>
            <person name="Roach M.J."/>
            <person name="Johnson D.L."/>
            <person name="Bohlmann J."/>
            <person name="van Vuuren H.J."/>
            <person name="Jones S.J."/>
            <person name="Pretorius I.S."/>
            <person name="Schmidt S.A."/>
            <person name="Borneman A.R."/>
        </authorList>
    </citation>
    <scope>NUCLEOTIDE SEQUENCE [LARGE SCALE GENOMIC DNA]</scope>
    <source>
        <strain evidence="6">cv. Chardonnay</strain>
        <strain evidence="5">I10V1</strain>
        <tissue evidence="5">Leaf</tissue>
    </source>
</reference>
<dbReference type="Pfam" id="PF00234">
    <property type="entry name" value="Tryp_alpha_amyl"/>
    <property type="match status" value="1"/>
</dbReference>
<dbReference type="GO" id="GO:0008289">
    <property type="term" value="F:lipid binding"/>
    <property type="evidence" value="ECO:0007669"/>
    <property type="project" value="UniProtKB-KW"/>
</dbReference>
<dbReference type="SUPFAM" id="SSF47699">
    <property type="entry name" value="Bifunctional inhibitor/lipid-transfer protein/seed storage 2S albumin"/>
    <property type="match status" value="1"/>
</dbReference>
<keyword evidence="2" id="KW-0446">Lipid-binding</keyword>
<evidence type="ECO:0000256" key="1">
    <source>
        <dbReference type="ARBA" id="ARBA00009748"/>
    </source>
</evidence>
<gene>
    <name evidence="5" type="primary">NLTP_3</name>
    <name evidence="4" type="synonym">NLTP_0</name>
    <name evidence="4" type="ORF">CK203_098388</name>
    <name evidence="5" type="ORF">CK203_101152</name>
</gene>
<dbReference type="OrthoDB" id="1876592at2759"/>
<dbReference type="EMBL" id="QGNW01001309">
    <property type="protein sequence ID" value="RVW45868.1"/>
    <property type="molecule type" value="Genomic_DNA"/>
</dbReference>
<dbReference type="AlphaFoldDB" id="A0A438EDZ1"/>
<evidence type="ECO:0000313" key="6">
    <source>
        <dbReference type="Proteomes" id="UP000288805"/>
    </source>
</evidence>
<dbReference type="InterPro" id="IPR036312">
    <property type="entry name" value="Bifun_inhib/LTP/seed_sf"/>
</dbReference>
<keyword evidence="2" id="KW-0813">Transport</keyword>
<dbReference type="CDD" id="cd01960">
    <property type="entry name" value="nsLTP1"/>
    <property type="match status" value="1"/>
</dbReference>
<evidence type="ECO:0000313" key="5">
    <source>
        <dbReference type="EMBL" id="RVW45868.1"/>
    </source>
</evidence>
<comment type="caution">
    <text evidence="5">The sequence shown here is derived from an EMBL/GenBank/DDBJ whole genome shotgun (WGS) entry which is preliminary data.</text>
</comment>
<protein>
    <recommendedName>
        <fullName evidence="2">Non-specific lipid-transfer protein</fullName>
    </recommendedName>
</protein>
<dbReference type="SMART" id="SM00499">
    <property type="entry name" value="AAI"/>
    <property type="match status" value="1"/>
</dbReference>
<evidence type="ECO:0000313" key="4">
    <source>
        <dbReference type="EMBL" id="RVW18811.1"/>
    </source>
</evidence>
<dbReference type="PRINTS" id="PR00382">
    <property type="entry name" value="LIPIDTRNSFER"/>
</dbReference>
<name>A0A438EDZ1_VITVI</name>
<dbReference type="Proteomes" id="UP000288805">
    <property type="component" value="Unassembled WGS sequence"/>
</dbReference>
<sequence length="119" mass="12813">MLAIPTSGINCGDAVSALISCESYLLGMGDPKPTLPCCNSAQALKKIVVSKPDRQSLCECFMQIAPTLGVNFKRANQLLSSCKLNLNMTITSDMDCKKCWLYRPVPIKGMQVIISGGGR</sequence>
<organism evidence="5 6">
    <name type="scientific">Vitis vinifera</name>
    <name type="common">Grape</name>
    <dbReference type="NCBI Taxonomy" id="29760"/>
    <lineage>
        <taxon>Eukaryota</taxon>
        <taxon>Viridiplantae</taxon>
        <taxon>Streptophyta</taxon>
        <taxon>Embryophyta</taxon>
        <taxon>Tracheophyta</taxon>
        <taxon>Spermatophyta</taxon>
        <taxon>Magnoliopsida</taxon>
        <taxon>eudicotyledons</taxon>
        <taxon>Gunneridae</taxon>
        <taxon>Pentapetalae</taxon>
        <taxon>rosids</taxon>
        <taxon>Vitales</taxon>
        <taxon>Vitaceae</taxon>
        <taxon>Viteae</taxon>
        <taxon>Vitis</taxon>
    </lineage>
</organism>
<dbReference type="EMBL" id="QGNW01002511">
    <property type="protein sequence ID" value="RVW18811.1"/>
    <property type="molecule type" value="Genomic_DNA"/>
</dbReference>
<dbReference type="InterPro" id="IPR000528">
    <property type="entry name" value="Plant_nsLTP"/>
</dbReference>
<comment type="function">
    <text evidence="2">Plant non-specific lipid-transfer proteins transfer phospholipids as well as galactolipids across membranes. May play a role in wax or cutin deposition in the cell walls of expanding epidermal cells and certain secretory tissues.</text>
</comment>
<dbReference type="PANTHER" id="PTHR33076">
    <property type="entry name" value="NON-SPECIFIC LIPID-TRANSFER PROTEIN 2-RELATED"/>
    <property type="match status" value="1"/>
</dbReference>
<evidence type="ECO:0000259" key="3">
    <source>
        <dbReference type="SMART" id="SM00499"/>
    </source>
</evidence>
<evidence type="ECO:0000256" key="2">
    <source>
        <dbReference type="RuleBase" id="RU000628"/>
    </source>
</evidence>
<feature type="domain" description="Bifunctional inhibitor/plant lipid transfer protein/seed storage helical" evidence="3">
    <location>
        <begin position="11"/>
        <end position="96"/>
    </location>
</feature>
<comment type="similarity">
    <text evidence="1 2">Belongs to the plant LTP family.</text>
</comment>
<dbReference type="GO" id="GO:0006869">
    <property type="term" value="P:lipid transport"/>
    <property type="evidence" value="ECO:0007669"/>
    <property type="project" value="InterPro"/>
</dbReference>
<accession>A0A438EDZ1</accession>
<dbReference type="Gene3D" id="1.10.110.10">
    <property type="entry name" value="Plant lipid-transfer and hydrophobic proteins"/>
    <property type="match status" value="1"/>
</dbReference>
<dbReference type="InterPro" id="IPR016140">
    <property type="entry name" value="Bifunc_inhib/LTP/seed_store"/>
</dbReference>
<proteinExistence type="inferred from homology"/>